<dbReference type="InterPro" id="IPR011009">
    <property type="entry name" value="Kinase-like_dom_sf"/>
</dbReference>
<evidence type="ECO:0000256" key="2">
    <source>
        <dbReference type="ARBA" id="ARBA00022741"/>
    </source>
</evidence>
<dbReference type="PANTHER" id="PTHR43289">
    <property type="entry name" value="MITOGEN-ACTIVATED PROTEIN KINASE KINASE KINASE 20-RELATED"/>
    <property type="match status" value="1"/>
</dbReference>
<feature type="repeat" description="ANK" evidence="5">
    <location>
        <begin position="734"/>
        <end position="766"/>
    </location>
</feature>
<keyword evidence="6" id="KW-1133">Transmembrane helix</keyword>
<dbReference type="SMART" id="SM00220">
    <property type="entry name" value="S_TKc"/>
    <property type="match status" value="1"/>
</dbReference>
<keyword evidence="9" id="KW-1185">Reference proteome</keyword>
<name>A0A5S9IRS4_UABAM</name>
<proteinExistence type="predicted"/>
<gene>
    <name evidence="8" type="ORF">UABAM_04647</name>
</gene>
<dbReference type="GO" id="GO:0004674">
    <property type="term" value="F:protein serine/threonine kinase activity"/>
    <property type="evidence" value="ECO:0007669"/>
    <property type="project" value="TreeGrafter"/>
</dbReference>
<dbReference type="Proteomes" id="UP000326354">
    <property type="component" value="Chromosome"/>
</dbReference>
<keyword evidence="6" id="KW-0812">Transmembrane</keyword>
<sequence length="788" mass="89867">MDNDTFRSLWSKILEQDNSQKHSVRNTYKSKEMTFSHDITLFPQQQTFSGDNTIHSAPLSTDTFSEDSTVSFKDSAEKVTFSATETTAPQSRKRIQASFNTEQNYQNYQEINRGGMGIIYRAEQTKLKREIAIKKTLPQVEKNKFLAESLVTAYLDHPNIVPIYEIDENNSGDILLAMKLVKGVSWKDLLYPQTVEQKEKAQEYDLKKHLEILISVCNAVSYAHSKGIVHCDLKPDNVMIGDFGEVLVMDWGIAVDVKANADERRTFHSKEITTPMGTPCYMSPELAEGRGKDICFATDVYLLGAILYEILHKKPPFRENNLWLTLLAVKNGKTPTYNKNISSELKYICRKAMATKIENRYQSVSEFSSMLQEYSKYTESMNVTDKGIQIIESTIREIENVHKKVKTKEKDSLDMHSQHVRALKQRQYQFYENFSEAIFAFKRAIEIWGKNETAKTEICKARLEYACFAFANDDFALAASQTKKIVHLSGVRKTTFEQLKKNLLRKESFINRDCKVILVLVSIYVILFTDTEVTSNIITFCQKHDIVTASLIVAALVFSYKLKEHTFLLRLIFVCSFLIIGTLFLSISPHYGGTGFISIIFLIVVADKHLVPFIFKFIRLSYELLILYIFCRMMFCYPILSIILLISLNIIGISFRVIFGSLEEKNETVPQEKMFCAVEKGREQDLRHLGNLPIEARDRNGLTALMIAASYGELAIAKILIKQGAELDAVSIDSGETSLMLAIRSKNIEIAKLLIREGANINIEDHSGKTAFEMLDKDNNQILYLNTQ</sequence>
<dbReference type="InterPro" id="IPR008271">
    <property type="entry name" value="Ser/Thr_kinase_AS"/>
</dbReference>
<dbReference type="SUPFAM" id="SSF48403">
    <property type="entry name" value="Ankyrin repeat"/>
    <property type="match status" value="1"/>
</dbReference>
<dbReference type="Pfam" id="PF00069">
    <property type="entry name" value="Pkinase"/>
    <property type="match status" value="1"/>
</dbReference>
<dbReference type="RefSeq" id="WP_151970327.1">
    <property type="nucleotide sequence ID" value="NZ_AP019860.1"/>
</dbReference>
<dbReference type="SUPFAM" id="SSF56112">
    <property type="entry name" value="Protein kinase-like (PK-like)"/>
    <property type="match status" value="1"/>
</dbReference>
<dbReference type="InterPro" id="IPR000719">
    <property type="entry name" value="Prot_kinase_dom"/>
</dbReference>
<dbReference type="PROSITE" id="PS50011">
    <property type="entry name" value="PROTEIN_KINASE_DOM"/>
    <property type="match status" value="1"/>
</dbReference>
<evidence type="ECO:0000313" key="9">
    <source>
        <dbReference type="Proteomes" id="UP000326354"/>
    </source>
</evidence>
<keyword evidence="5" id="KW-0040">ANK repeat</keyword>
<dbReference type="Gene3D" id="1.10.510.10">
    <property type="entry name" value="Transferase(Phosphotransferase) domain 1"/>
    <property type="match status" value="1"/>
</dbReference>
<feature type="repeat" description="ANK" evidence="5">
    <location>
        <begin position="700"/>
        <end position="732"/>
    </location>
</feature>
<evidence type="ECO:0000256" key="3">
    <source>
        <dbReference type="ARBA" id="ARBA00022777"/>
    </source>
</evidence>
<keyword evidence="3 8" id="KW-0418">Kinase</keyword>
<keyword evidence="4" id="KW-0067">ATP-binding</keyword>
<evidence type="ECO:0000256" key="5">
    <source>
        <dbReference type="PROSITE-ProRule" id="PRU00023"/>
    </source>
</evidence>
<dbReference type="PRINTS" id="PR01415">
    <property type="entry name" value="ANKYRIN"/>
</dbReference>
<feature type="transmembrane region" description="Helical" evidence="6">
    <location>
        <begin position="567"/>
        <end position="587"/>
    </location>
</feature>
<organism evidence="8 9">
    <name type="scientific">Uabimicrobium amorphum</name>
    <dbReference type="NCBI Taxonomy" id="2596890"/>
    <lineage>
        <taxon>Bacteria</taxon>
        <taxon>Pseudomonadati</taxon>
        <taxon>Planctomycetota</taxon>
        <taxon>Candidatus Uabimicrobiia</taxon>
        <taxon>Candidatus Uabimicrobiales</taxon>
        <taxon>Candidatus Uabimicrobiaceae</taxon>
        <taxon>Candidatus Uabimicrobium</taxon>
    </lineage>
</organism>
<evidence type="ECO:0000259" key="7">
    <source>
        <dbReference type="PROSITE" id="PS50011"/>
    </source>
</evidence>
<dbReference type="PROSITE" id="PS50088">
    <property type="entry name" value="ANK_REPEAT"/>
    <property type="match status" value="2"/>
</dbReference>
<feature type="domain" description="Protein kinase" evidence="7">
    <location>
        <begin position="105"/>
        <end position="375"/>
    </location>
</feature>
<reference evidence="8 9" key="1">
    <citation type="submission" date="2019-08" db="EMBL/GenBank/DDBJ databases">
        <title>Complete genome sequence of Candidatus Uab amorphum.</title>
        <authorList>
            <person name="Shiratori T."/>
            <person name="Suzuki S."/>
            <person name="Kakizawa Y."/>
            <person name="Ishida K."/>
        </authorList>
    </citation>
    <scope>NUCLEOTIDE SEQUENCE [LARGE SCALE GENOMIC DNA]</scope>
    <source>
        <strain evidence="8 9">SRT547</strain>
    </source>
</reference>
<keyword evidence="2" id="KW-0547">Nucleotide-binding</keyword>
<dbReference type="PROSITE" id="PS50297">
    <property type="entry name" value="ANK_REP_REGION"/>
    <property type="match status" value="2"/>
</dbReference>
<dbReference type="PANTHER" id="PTHR43289:SF6">
    <property type="entry name" value="SERINE_THREONINE-PROTEIN KINASE NEKL-3"/>
    <property type="match status" value="1"/>
</dbReference>
<dbReference type="InterPro" id="IPR002110">
    <property type="entry name" value="Ankyrin_rpt"/>
</dbReference>
<accession>A0A5S9IRS4</accession>
<evidence type="ECO:0000256" key="4">
    <source>
        <dbReference type="ARBA" id="ARBA00022840"/>
    </source>
</evidence>
<evidence type="ECO:0000313" key="8">
    <source>
        <dbReference type="EMBL" id="BBM86261.1"/>
    </source>
</evidence>
<dbReference type="AlphaFoldDB" id="A0A5S9IRS4"/>
<dbReference type="InterPro" id="IPR036770">
    <property type="entry name" value="Ankyrin_rpt-contain_sf"/>
</dbReference>
<evidence type="ECO:0000256" key="1">
    <source>
        <dbReference type="ARBA" id="ARBA00022679"/>
    </source>
</evidence>
<dbReference type="KEGG" id="uam:UABAM_04647"/>
<protein>
    <submittedName>
        <fullName evidence="8">Protein kinase</fullName>
    </submittedName>
</protein>
<feature type="transmembrane region" description="Helical" evidence="6">
    <location>
        <begin position="593"/>
        <end position="615"/>
    </location>
</feature>
<dbReference type="PROSITE" id="PS00108">
    <property type="entry name" value="PROTEIN_KINASE_ST"/>
    <property type="match status" value="1"/>
</dbReference>
<dbReference type="OrthoDB" id="279610at2"/>
<dbReference type="Gene3D" id="1.25.40.20">
    <property type="entry name" value="Ankyrin repeat-containing domain"/>
    <property type="match status" value="1"/>
</dbReference>
<keyword evidence="1" id="KW-0808">Transferase</keyword>
<dbReference type="SMART" id="SM00248">
    <property type="entry name" value="ANK"/>
    <property type="match status" value="2"/>
</dbReference>
<dbReference type="CDD" id="cd14014">
    <property type="entry name" value="STKc_PknB_like"/>
    <property type="match status" value="1"/>
</dbReference>
<dbReference type="EMBL" id="AP019860">
    <property type="protein sequence ID" value="BBM86261.1"/>
    <property type="molecule type" value="Genomic_DNA"/>
</dbReference>
<dbReference type="Pfam" id="PF12796">
    <property type="entry name" value="Ank_2"/>
    <property type="match status" value="1"/>
</dbReference>
<keyword evidence="6" id="KW-0472">Membrane</keyword>
<dbReference type="GO" id="GO:0005524">
    <property type="term" value="F:ATP binding"/>
    <property type="evidence" value="ECO:0007669"/>
    <property type="project" value="UniProtKB-KW"/>
</dbReference>
<feature type="transmembrane region" description="Helical" evidence="6">
    <location>
        <begin position="635"/>
        <end position="659"/>
    </location>
</feature>
<evidence type="ECO:0000256" key="6">
    <source>
        <dbReference type="SAM" id="Phobius"/>
    </source>
</evidence>